<keyword evidence="4 6" id="KW-0689">Ribosomal protein</keyword>
<dbReference type="EMBL" id="CP058909">
    <property type="protein sequence ID" value="QLH83159.1"/>
    <property type="molecule type" value="Genomic_DNA"/>
</dbReference>
<dbReference type="InterPro" id="IPR019926">
    <property type="entry name" value="Ribosomal_uL3_CS"/>
</dbReference>
<dbReference type="NCBIfam" id="NF003261">
    <property type="entry name" value="PRK04231.1"/>
    <property type="match status" value="1"/>
</dbReference>
<dbReference type="HAMAP" id="MF_01325_A">
    <property type="entry name" value="Ribosomal_uL3_A"/>
    <property type="match status" value="1"/>
</dbReference>
<sequence length="349" mass="38118">MPGTNRPRKGSLGFGPRTRAASETPRFNSWPDDDGQPGLQGFAGYKAGMTHVVLINDEPDSPREGMEETVPVTVIETPPMRAVALRAYEDTPYGQRPLTEVWADEFHGELDRTLDVPEDHDADAAEEEIRQAHEAGDLGDVRVITHTVPTGIAGVPRKKPDVMETRVGGGSLSDRLDFGLDLVADGGEHSMTDVFRAGEYADVAAVTKGKGTQGPVKRWGVQKRKGKHARQGWRRRIGNLGPWNPSRVRSTVPQQGQTGYHQRTELNKRLIDIGEGTDATVEGGFVNYGEVDGPYTLVKGSVPGPDQRVVRFRPAVRPNDQPRLDPEVRYVSTQSNQGGRGTAATTQED</sequence>
<evidence type="ECO:0000256" key="2">
    <source>
        <dbReference type="ARBA" id="ARBA00022730"/>
    </source>
</evidence>
<dbReference type="GO" id="GO:0006412">
    <property type="term" value="P:translation"/>
    <property type="evidence" value="ECO:0007669"/>
    <property type="project" value="UniProtKB-UniRule"/>
</dbReference>
<dbReference type="GeneID" id="56084256"/>
<keyword evidence="9" id="KW-1185">Reference proteome</keyword>
<dbReference type="NCBIfam" id="TIGR03626">
    <property type="entry name" value="L3_arch"/>
    <property type="match status" value="1"/>
</dbReference>
<dbReference type="InterPro" id="IPR000597">
    <property type="entry name" value="Ribosomal_uL3"/>
</dbReference>
<evidence type="ECO:0000313" key="8">
    <source>
        <dbReference type="EMBL" id="QLH83159.1"/>
    </source>
</evidence>
<evidence type="ECO:0000256" key="1">
    <source>
        <dbReference type="ARBA" id="ARBA00006540"/>
    </source>
</evidence>
<feature type="region of interest" description="Disordered" evidence="7">
    <location>
        <begin position="312"/>
        <end position="349"/>
    </location>
</feature>
<name>A0A7D5PFV3_9EURY</name>
<comment type="subunit">
    <text evidence="6">Part of the 50S ribosomal subunit. Forms a cluster with proteins L14 and L24e.</text>
</comment>
<dbReference type="GO" id="GO:0022625">
    <property type="term" value="C:cytosolic large ribosomal subunit"/>
    <property type="evidence" value="ECO:0007669"/>
    <property type="project" value="UniProtKB-UniRule"/>
</dbReference>
<dbReference type="Gene3D" id="4.10.960.10">
    <property type="entry name" value="Ribosomal protein L3, domain 3"/>
    <property type="match status" value="1"/>
</dbReference>
<dbReference type="SUPFAM" id="SSF50447">
    <property type="entry name" value="Translation proteins"/>
    <property type="match status" value="1"/>
</dbReference>
<dbReference type="RefSeq" id="WP_179918214.1">
    <property type="nucleotide sequence ID" value="NZ_CP058909.1"/>
</dbReference>
<evidence type="ECO:0000256" key="6">
    <source>
        <dbReference type="HAMAP-Rule" id="MF_01325"/>
    </source>
</evidence>
<dbReference type="Proteomes" id="UP000509346">
    <property type="component" value="Chromosome"/>
</dbReference>
<dbReference type="PANTHER" id="PTHR11363:SF5">
    <property type="entry name" value="LARGE RIBOSOMAL SUBUNIT PROTEIN UL3"/>
    <property type="match status" value="1"/>
</dbReference>
<feature type="compositionally biased region" description="Polar residues" evidence="7">
    <location>
        <begin position="247"/>
        <end position="259"/>
    </location>
</feature>
<dbReference type="GO" id="GO:0003735">
    <property type="term" value="F:structural constituent of ribosome"/>
    <property type="evidence" value="ECO:0007669"/>
    <property type="project" value="UniProtKB-UniRule"/>
</dbReference>
<dbReference type="GO" id="GO:0019843">
    <property type="term" value="F:rRNA binding"/>
    <property type="evidence" value="ECO:0007669"/>
    <property type="project" value="UniProtKB-UniRule"/>
</dbReference>
<feature type="region of interest" description="Disordered" evidence="7">
    <location>
        <begin position="1"/>
        <end position="43"/>
    </location>
</feature>
<keyword evidence="3 6" id="KW-0694">RNA-binding</keyword>
<dbReference type="Gene3D" id="3.30.1430.10">
    <property type="match status" value="1"/>
</dbReference>
<dbReference type="OrthoDB" id="6121at2157"/>
<dbReference type="PROSITE" id="PS00474">
    <property type="entry name" value="RIBOSOMAL_L3"/>
    <property type="match status" value="1"/>
</dbReference>
<reference evidence="8 9" key="1">
    <citation type="submission" date="2020-07" db="EMBL/GenBank/DDBJ databases">
        <title>Halosimplex litoreum sp. nov. and Halosimplex rubrum sp. nov., isolated from different salt environments.</title>
        <authorList>
            <person name="Cui H."/>
        </authorList>
    </citation>
    <scope>NUCLEOTIDE SEQUENCE [LARGE SCALE GENOMIC DNA]</scope>
    <source>
        <strain evidence="8 9">R2</strain>
    </source>
</reference>
<keyword evidence="5 6" id="KW-0687">Ribonucleoprotein</keyword>
<keyword evidence="2 6" id="KW-0699">rRNA-binding</keyword>
<proteinExistence type="inferred from homology"/>
<dbReference type="InterPro" id="IPR019928">
    <property type="entry name" value="Ribosomal_uL3_arc"/>
</dbReference>
<comment type="similarity">
    <text evidence="1 6">Belongs to the universal ribosomal protein uL3 family.</text>
</comment>
<dbReference type="InterPro" id="IPR009000">
    <property type="entry name" value="Transl_B-barrel_sf"/>
</dbReference>
<dbReference type="Pfam" id="PF00297">
    <property type="entry name" value="Ribosomal_L3"/>
    <property type="match status" value="1"/>
</dbReference>
<dbReference type="Gene3D" id="2.40.30.10">
    <property type="entry name" value="Translation factors"/>
    <property type="match status" value="1"/>
</dbReference>
<feature type="region of interest" description="Disordered" evidence="7">
    <location>
        <begin position="211"/>
        <end position="259"/>
    </location>
</feature>
<feature type="compositionally biased region" description="Polar residues" evidence="7">
    <location>
        <begin position="331"/>
        <end position="349"/>
    </location>
</feature>
<comment type="function">
    <text evidence="6">One of the primary rRNA binding proteins, it binds directly near the 3'-end of the 23S rRNA, where it nucleates assembly of the 50S subunit.</text>
</comment>
<dbReference type="InterPro" id="IPR044892">
    <property type="entry name" value="Ribosomal_L3_dom_3_arc_sf"/>
</dbReference>
<accession>A0A7D5PFV3</accession>
<dbReference type="PANTHER" id="PTHR11363">
    <property type="entry name" value="60S RIBOSOMAL PROTEIN L3-RELATED"/>
    <property type="match status" value="1"/>
</dbReference>
<organism evidence="8 9">
    <name type="scientific">Halosimplex pelagicum</name>
    <dbReference type="NCBI Taxonomy" id="869886"/>
    <lineage>
        <taxon>Archaea</taxon>
        <taxon>Methanobacteriati</taxon>
        <taxon>Methanobacteriota</taxon>
        <taxon>Stenosarchaea group</taxon>
        <taxon>Halobacteria</taxon>
        <taxon>Halobacteriales</taxon>
        <taxon>Haloarculaceae</taxon>
        <taxon>Halosimplex</taxon>
    </lineage>
</organism>
<evidence type="ECO:0000313" key="9">
    <source>
        <dbReference type="Proteomes" id="UP000509346"/>
    </source>
</evidence>
<feature type="compositionally biased region" description="Basic residues" evidence="7">
    <location>
        <begin position="220"/>
        <end position="237"/>
    </location>
</feature>
<evidence type="ECO:0000256" key="7">
    <source>
        <dbReference type="SAM" id="MobiDB-lite"/>
    </source>
</evidence>
<dbReference type="KEGG" id="hpel:HZS54_16665"/>
<evidence type="ECO:0000256" key="5">
    <source>
        <dbReference type="ARBA" id="ARBA00023274"/>
    </source>
</evidence>
<gene>
    <name evidence="8" type="primary">rpl3p</name>
    <name evidence="6" type="synonym">rpl3</name>
    <name evidence="8" type="ORF">HZS54_16665</name>
</gene>
<dbReference type="AlphaFoldDB" id="A0A7D5PFV3"/>
<evidence type="ECO:0000256" key="4">
    <source>
        <dbReference type="ARBA" id="ARBA00022980"/>
    </source>
</evidence>
<evidence type="ECO:0000256" key="3">
    <source>
        <dbReference type="ARBA" id="ARBA00022884"/>
    </source>
</evidence>
<dbReference type="InterPro" id="IPR045077">
    <property type="entry name" value="L3_arc_euk"/>
</dbReference>
<protein>
    <recommendedName>
        <fullName evidence="6">Large ribosomal subunit protein uL3</fullName>
    </recommendedName>
</protein>